<evidence type="ECO:0000313" key="2">
    <source>
        <dbReference type="Proteomes" id="UP000191686"/>
    </source>
</evidence>
<gene>
    <name evidence="1" type="ORF">UE95_000210</name>
</gene>
<reference evidence="1 2" key="2">
    <citation type="journal article" date="2017" name="Front. Microbiol.">
        <title>Genomics Reveals a Unique Clone of Burkholderia cenocepacia Harboring an Actively Excising Novel Genomic Island.</title>
        <authorList>
            <person name="Patil P.P."/>
            <person name="Mali S."/>
            <person name="Midha S."/>
            <person name="Gautam V."/>
            <person name="Dash L."/>
            <person name="Kumar S."/>
            <person name="Shastri J."/>
            <person name="Singhal L."/>
            <person name="Patil P.B."/>
        </authorList>
    </citation>
    <scope>NUCLEOTIDE SEQUENCE [LARGE SCALE GENOMIC DNA]</scope>
    <source>
        <strain evidence="1 2">BC-19</strain>
    </source>
</reference>
<reference evidence="1 2" key="1">
    <citation type="journal article" date="2017" name="Front. Microbiol.">
        <title>Genomics reveals a unique clone of Burkholderia cenocepacia harbouring an actively excising novel genomic island.</title>
        <authorList>
            <person name="Patil P."/>
            <person name="Mali S."/>
            <person name="Midha S."/>
            <person name="Gautam V."/>
            <person name="Dash L."/>
            <person name="Kumar S."/>
            <person name="Shastri J."/>
            <person name="Singhal L."/>
            <person name="Patil P.B."/>
        </authorList>
    </citation>
    <scope>NUCLEOTIDE SEQUENCE [LARGE SCALE GENOMIC DNA]</scope>
    <source>
        <strain evidence="1 2">BC-19</strain>
    </source>
</reference>
<organism evidence="1 2">
    <name type="scientific">Burkholderia cenocepacia</name>
    <dbReference type="NCBI Taxonomy" id="95486"/>
    <lineage>
        <taxon>Bacteria</taxon>
        <taxon>Pseudomonadati</taxon>
        <taxon>Pseudomonadota</taxon>
        <taxon>Betaproteobacteria</taxon>
        <taxon>Burkholderiales</taxon>
        <taxon>Burkholderiaceae</taxon>
        <taxon>Burkholderia</taxon>
        <taxon>Burkholderia cepacia complex</taxon>
    </lineage>
</organism>
<dbReference type="RefSeq" id="WP_125381111.1">
    <property type="nucleotide sequence ID" value="NZ_JYMX02000001.1"/>
</dbReference>
<name>A0ABD4U6A5_9BURK</name>
<evidence type="ECO:0000313" key="1">
    <source>
        <dbReference type="EMBL" id="MCW3709694.1"/>
    </source>
</evidence>
<dbReference type="Proteomes" id="UP000191686">
    <property type="component" value="Unassembled WGS sequence"/>
</dbReference>
<proteinExistence type="predicted"/>
<dbReference type="AlphaFoldDB" id="A0ABD4U6A5"/>
<dbReference type="EMBL" id="JYMX02000001">
    <property type="protein sequence ID" value="MCW3709694.1"/>
    <property type="molecule type" value="Genomic_DNA"/>
</dbReference>
<protein>
    <submittedName>
        <fullName evidence="1">Uncharacterized protein</fullName>
    </submittedName>
</protein>
<accession>A0ABD4U6A5</accession>
<comment type="caution">
    <text evidence="1">The sequence shown here is derived from an EMBL/GenBank/DDBJ whole genome shotgun (WGS) entry which is preliminary data.</text>
</comment>
<sequence>MSLHTDFAFDLLDAVTGIAPDDFNGLGVLFYLGPLRLPVVPLGDQTLFDPALPVGGFQQIAQVLASISTVASVWHDGFHLIDVETTHLTHVSQFFSPPIDILKASVSQGTPIGARQLAAVAGSRMDAVVCAGLLSKNADPIVFSRGVRVGRRRG</sequence>